<dbReference type="OrthoDB" id="10353138at2759"/>
<dbReference type="AlphaFoldDB" id="A0A1E3J8A8"/>
<evidence type="ECO:0000313" key="2">
    <source>
        <dbReference type="Proteomes" id="UP000095149"/>
    </source>
</evidence>
<organism evidence="1 2">
    <name type="scientific">Cryptococcus amylolentus CBS 6273</name>
    <dbReference type="NCBI Taxonomy" id="1296118"/>
    <lineage>
        <taxon>Eukaryota</taxon>
        <taxon>Fungi</taxon>
        <taxon>Dikarya</taxon>
        <taxon>Basidiomycota</taxon>
        <taxon>Agaricomycotina</taxon>
        <taxon>Tremellomycetes</taxon>
        <taxon>Tremellales</taxon>
        <taxon>Cryptococcaceae</taxon>
        <taxon>Cryptococcus</taxon>
    </lineage>
</organism>
<gene>
    <name evidence="1" type="ORF">I350_08351</name>
</gene>
<reference evidence="1 2" key="1">
    <citation type="submission" date="2016-06" db="EMBL/GenBank/DDBJ databases">
        <title>Evolution of pathogenesis and genome organization in the Tremellales.</title>
        <authorList>
            <person name="Cuomo C."/>
            <person name="Litvintseva A."/>
            <person name="Heitman J."/>
            <person name="Chen Y."/>
            <person name="Sun S."/>
            <person name="Springer D."/>
            <person name="Dromer F."/>
            <person name="Young S."/>
            <person name="Zeng Q."/>
            <person name="Chapman S."/>
            <person name="Gujja S."/>
            <person name="Saif S."/>
            <person name="Birren B."/>
        </authorList>
    </citation>
    <scope>NUCLEOTIDE SEQUENCE [LARGE SCALE GENOMIC DNA]</scope>
    <source>
        <strain evidence="1 2">CBS 6273</strain>
    </source>
</reference>
<dbReference type="EMBL" id="MEKH01000015">
    <property type="protein sequence ID" value="ODN96326.1"/>
    <property type="molecule type" value="Genomic_DNA"/>
</dbReference>
<accession>A0A1E3J8A8</accession>
<name>A0A1E3J8A8_9TREE</name>
<proteinExistence type="predicted"/>
<dbReference type="Proteomes" id="UP000095149">
    <property type="component" value="Unassembled WGS sequence"/>
</dbReference>
<protein>
    <submittedName>
        <fullName evidence="1">Uncharacterized protein</fullName>
    </submittedName>
</protein>
<evidence type="ECO:0000313" key="1">
    <source>
        <dbReference type="EMBL" id="ODN96326.1"/>
    </source>
</evidence>
<sequence>MSTSPLKAPPLHSELTTLSPLPTEVISLIYACYLAQDPLESRSQFLNLITLSKEIYSENAWRLYEAVELNAQNHKAFFDGIWKAGDVHVNLSCRPMQYKCFGPALKHLCLSFTDAFYNLDREYEEAAEWGTFNEFEERKPRAYITRLLRERLFFAVNSEVDEKTSLTLHNAWPDDFEPGLADTMIYELPRSTENGDGDWKRQLAMTTWEMESHMSELEKRMKDGRWGADVWRPTMKPWNVRFTNMAPIPANTDIISAVLDTDSFGQNELLDGPFKKWWEEVVSFGGSVKCDCCEIFKKGHPKVGMLAPHGGKTC</sequence>
<comment type="caution">
    <text evidence="1">The sequence shown here is derived from an EMBL/GenBank/DDBJ whole genome shotgun (WGS) entry which is preliminary data.</text>
</comment>